<dbReference type="InterPro" id="IPR001962">
    <property type="entry name" value="Asn_synthase"/>
</dbReference>
<evidence type="ECO:0000256" key="1">
    <source>
        <dbReference type="ARBA" id="ARBA00005187"/>
    </source>
</evidence>
<dbReference type="Gene3D" id="3.40.50.620">
    <property type="entry name" value="HUPs"/>
    <property type="match status" value="1"/>
</dbReference>
<evidence type="ECO:0000313" key="5">
    <source>
        <dbReference type="EMBL" id="AMO37460.1"/>
    </source>
</evidence>
<evidence type="ECO:0000256" key="3">
    <source>
        <dbReference type="ARBA" id="ARBA00048741"/>
    </source>
</evidence>
<dbReference type="PANTHER" id="PTHR43284">
    <property type="entry name" value="ASPARAGINE SYNTHETASE (GLUTAMINE-HYDROLYZING)"/>
    <property type="match status" value="1"/>
</dbReference>
<dbReference type="Pfam" id="PF00733">
    <property type="entry name" value="Asn_synthase"/>
    <property type="match status" value="1"/>
</dbReference>
<dbReference type="GO" id="GO:0004066">
    <property type="term" value="F:asparagine synthase (glutamine-hydrolyzing) activity"/>
    <property type="evidence" value="ECO:0007669"/>
    <property type="project" value="UniProtKB-EC"/>
</dbReference>
<dbReference type="EMBL" id="CP014646">
    <property type="protein sequence ID" value="AMO37460.1"/>
    <property type="molecule type" value="Genomic_DNA"/>
</dbReference>
<accession>A0A127K685</accession>
<feature type="domain" description="Asparagine synthetase" evidence="4">
    <location>
        <begin position="171"/>
        <end position="246"/>
    </location>
</feature>
<evidence type="ECO:0000313" key="6">
    <source>
        <dbReference type="Proteomes" id="UP000036902"/>
    </source>
</evidence>
<proteinExistence type="predicted"/>
<dbReference type="PANTHER" id="PTHR43284:SF1">
    <property type="entry name" value="ASPARAGINE SYNTHETASE"/>
    <property type="match status" value="1"/>
</dbReference>
<dbReference type="SUPFAM" id="SSF52402">
    <property type="entry name" value="Adenine nucleotide alpha hydrolases-like"/>
    <property type="match status" value="1"/>
</dbReference>
<dbReference type="AlphaFoldDB" id="A0A127K685"/>
<evidence type="ECO:0000259" key="4">
    <source>
        <dbReference type="Pfam" id="PF00733"/>
    </source>
</evidence>
<protein>
    <recommendedName>
        <fullName evidence="2">asparagine synthase (glutamine-hydrolyzing)</fullName>
        <ecNumber evidence="2">6.3.5.4</ecNumber>
    </recommendedName>
</protein>
<dbReference type="KEGG" id="thu:AC731_011220"/>
<organism evidence="5 6">
    <name type="scientific">Thauera humireducens</name>
    <dbReference type="NCBI Taxonomy" id="1134435"/>
    <lineage>
        <taxon>Bacteria</taxon>
        <taxon>Pseudomonadati</taxon>
        <taxon>Pseudomonadota</taxon>
        <taxon>Betaproteobacteria</taxon>
        <taxon>Rhodocyclales</taxon>
        <taxon>Zoogloeaceae</taxon>
        <taxon>Thauera</taxon>
    </lineage>
</organism>
<dbReference type="STRING" id="1134435.AC731_011220"/>
<evidence type="ECO:0000256" key="2">
    <source>
        <dbReference type="ARBA" id="ARBA00012737"/>
    </source>
</evidence>
<gene>
    <name evidence="5" type="ORF">AC731_011220</name>
</gene>
<keyword evidence="6" id="KW-1185">Reference proteome</keyword>
<comment type="pathway">
    <text evidence="1">Amino-acid biosynthesis; L-asparagine biosynthesis; L-asparagine from L-aspartate (L-Gln route): step 1/1.</text>
</comment>
<dbReference type="Proteomes" id="UP000036902">
    <property type="component" value="Chromosome"/>
</dbReference>
<dbReference type="EC" id="6.3.5.4" evidence="2"/>
<dbReference type="GO" id="GO:0006529">
    <property type="term" value="P:asparagine biosynthetic process"/>
    <property type="evidence" value="ECO:0007669"/>
    <property type="project" value="InterPro"/>
</dbReference>
<dbReference type="InterPro" id="IPR029055">
    <property type="entry name" value="Ntn_hydrolases_N"/>
</dbReference>
<dbReference type="InterPro" id="IPR051786">
    <property type="entry name" value="ASN_synthetase/amidase"/>
</dbReference>
<dbReference type="InterPro" id="IPR014729">
    <property type="entry name" value="Rossmann-like_a/b/a_fold"/>
</dbReference>
<sequence>MSGAESNIANVSHAPKPFFRASLQNGLVLSEGVPHCLLGRRVPLAAGQLDDGVFLEWSWDGQRLVVTNDRYGLYPLFYCAKSHSICISPSLEQVVRGNSDRQLDYPALAIFFRMGHFVGSDTPFEDVRFMSPNSTLTWENGRLDIRQHSAGALPSSVLAPTFDEAVDNYGALFSRAIARRLPGDERFMVPLSGGRDSRHILLELVKQGVRPPACATVRFRPPSTDEDMRVARLLTDRLGIAHIEIDKPSSFFDAELKEIHLTNHCGGGHGWILPLASRLVGQFSTVYDGLAGEILSAGFMLDNRKTALFREEAWEGLAHLILGDSNAEPMLRSVFTDGFRSRIHLNEAVERLVPELRRHAGRPNPLLSFLFANRTRRCVGSIPFAILHQIPVVHVPYLDHDVFDYLFSLDPSMMEGGRLHDATIRRAYPEYADIPYEDKRVKAVMSATDHAYYRAARRAFFSYLRQAPVAATASLRKTQLYARIGTDLLTSRSQAMWYMRPALQTIELERLRLGC</sequence>
<name>A0A127K685_9RHOO</name>
<dbReference type="SUPFAM" id="SSF56235">
    <property type="entry name" value="N-terminal nucleophile aminohydrolases (Ntn hydrolases)"/>
    <property type="match status" value="1"/>
</dbReference>
<dbReference type="RefSeq" id="WP_048706100.1">
    <property type="nucleotide sequence ID" value="NZ_CP014646.1"/>
</dbReference>
<reference evidence="6" key="1">
    <citation type="submission" date="2016-03" db="EMBL/GenBank/DDBJ databases">
        <authorList>
            <person name="Ma C."/>
            <person name="Zhou S."/>
            <person name="Yang G."/>
        </authorList>
    </citation>
    <scope>NUCLEOTIDE SEQUENCE [LARGE SCALE GENOMIC DNA]</scope>
    <source>
        <strain evidence="6">SgZ-1</strain>
    </source>
</reference>
<comment type="catalytic activity">
    <reaction evidence="3">
        <text>L-aspartate + L-glutamine + ATP + H2O = L-asparagine + L-glutamate + AMP + diphosphate + H(+)</text>
        <dbReference type="Rhea" id="RHEA:12228"/>
        <dbReference type="ChEBI" id="CHEBI:15377"/>
        <dbReference type="ChEBI" id="CHEBI:15378"/>
        <dbReference type="ChEBI" id="CHEBI:29985"/>
        <dbReference type="ChEBI" id="CHEBI:29991"/>
        <dbReference type="ChEBI" id="CHEBI:30616"/>
        <dbReference type="ChEBI" id="CHEBI:33019"/>
        <dbReference type="ChEBI" id="CHEBI:58048"/>
        <dbReference type="ChEBI" id="CHEBI:58359"/>
        <dbReference type="ChEBI" id="CHEBI:456215"/>
        <dbReference type="EC" id="6.3.5.4"/>
    </reaction>
</comment>